<evidence type="ECO:0000256" key="9">
    <source>
        <dbReference type="ARBA" id="ARBA00029596"/>
    </source>
</evidence>
<dbReference type="GO" id="GO:0046872">
    <property type="term" value="F:metal ion binding"/>
    <property type="evidence" value="ECO:0007669"/>
    <property type="project" value="UniProtKB-KW"/>
</dbReference>
<dbReference type="PANTHER" id="PTHR33254">
    <property type="entry name" value="4-HYDROXY-4-METHYL-2-OXOGLUTARATE ALDOLASE 3-RELATED"/>
    <property type="match status" value="1"/>
</dbReference>
<organism evidence="14 15">
    <name type="scientific">Streptomyces europaeiscabiei</name>
    <dbReference type="NCBI Taxonomy" id="146819"/>
    <lineage>
        <taxon>Bacteria</taxon>
        <taxon>Bacillati</taxon>
        <taxon>Actinomycetota</taxon>
        <taxon>Actinomycetes</taxon>
        <taxon>Kitasatosporales</taxon>
        <taxon>Streptomycetaceae</taxon>
        <taxon>Streptomyces</taxon>
    </lineage>
</organism>
<feature type="binding site" evidence="13">
    <location>
        <begin position="92"/>
        <end position="95"/>
    </location>
    <ligand>
        <name>substrate</name>
    </ligand>
</feature>
<comment type="cofactor">
    <cofactor evidence="13">
        <name>Mg(2+)</name>
        <dbReference type="ChEBI" id="CHEBI:18420"/>
    </cofactor>
</comment>
<keyword evidence="13" id="KW-0479">Metal-binding</keyword>
<evidence type="ECO:0000256" key="10">
    <source>
        <dbReference type="ARBA" id="ARBA00030169"/>
    </source>
</evidence>
<comment type="catalytic activity">
    <reaction evidence="1">
        <text>4-hydroxy-4-methyl-2-oxoglutarate = 2 pyruvate</text>
        <dbReference type="Rhea" id="RHEA:22748"/>
        <dbReference type="ChEBI" id="CHEBI:15361"/>
        <dbReference type="ChEBI" id="CHEBI:58276"/>
        <dbReference type="EC" id="4.1.3.17"/>
    </reaction>
</comment>
<evidence type="ECO:0000313" key="15">
    <source>
        <dbReference type="Proteomes" id="UP001273589"/>
    </source>
</evidence>
<comment type="subunit">
    <text evidence="4">Homotrimer.</text>
</comment>
<keyword evidence="13" id="KW-0460">Magnesium</keyword>
<evidence type="ECO:0000256" key="11">
    <source>
        <dbReference type="ARBA" id="ARBA00032305"/>
    </source>
</evidence>
<evidence type="ECO:0000256" key="3">
    <source>
        <dbReference type="ARBA" id="ARBA00008621"/>
    </source>
</evidence>
<dbReference type="Proteomes" id="UP001273589">
    <property type="component" value="Unassembled WGS sequence"/>
</dbReference>
<dbReference type="CDD" id="cd16841">
    <property type="entry name" value="RraA_family"/>
    <property type="match status" value="1"/>
</dbReference>
<evidence type="ECO:0000256" key="12">
    <source>
        <dbReference type="ARBA" id="ARBA00047973"/>
    </source>
</evidence>
<evidence type="ECO:0000256" key="13">
    <source>
        <dbReference type="PIRSR" id="PIRSR605493-1"/>
    </source>
</evidence>
<dbReference type="Gene3D" id="3.50.30.40">
    <property type="entry name" value="Ribonuclease E inhibitor RraA/RraA-like"/>
    <property type="match status" value="1"/>
</dbReference>
<dbReference type="GO" id="GO:0008948">
    <property type="term" value="F:oxaloacetate decarboxylase activity"/>
    <property type="evidence" value="ECO:0007669"/>
    <property type="project" value="UniProtKB-EC"/>
</dbReference>
<evidence type="ECO:0000256" key="5">
    <source>
        <dbReference type="ARBA" id="ARBA00012213"/>
    </source>
</evidence>
<reference evidence="14" key="1">
    <citation type="journal article" date="2023" name="Microb. Genom.">
        <title>Mesoterricola silvestris gen. nov., sp. nov., Mesoterricola sediminis sp. nov., Geothrix oryzae sp. nov., Geothrix edaphica sp. nov., Geothrix rubra sp. nov., and Geothrix limicola sp. nov., six novel members of Acidobacteriota isolated from soils.</title>
        <authorList>
            <person name="Weisberg A.J."/>
            <person name="Pearce E."/>
            <person name="Kramer C.G."/>
            <person name="Chang J.H."/>
            <person name="Clarke C.R."/>
        </authorList>
    </citation>
    <scope>NUCLEOTIDE SEQUENCE</scope>
    <source>
        <strain evidence="14">ND06-05F</strain>
    </source>
</reference>
<dbReference type="EMBL" id="JARAWN010000134">
    <property type="protein sequence ID" value="MDX3132291.1"/>
    <property type="molecule type" value="Genomic_DNA"/>
</dbReference>
<comment type="similarity">
    <text evidence="3">Belongs to the class II aldolase/RraA-like family.</text>
</comment>
<dbReference type="SUPFAM" id="SSF89562">
    <property type="entry name" value="RraA-like"/>
    <property type="match status" value="1"/>
</dbReference>
<evidence type="ECO:0000256" key="4">
    <source>
        <dbReference type="ARBA" id="ARBA00011233"/>
    </source>
</evidence>
<dbReference type="EC" id="4.1.1.112" evidence="6"/>
<feature type="binding site" evidence="13">
    <location>
        <position position="114"/>
    </location>
    <ligand>
        <name>substrate</name>
    </ligand>
</feature>
<dbReference type="GO" id="GO:0047443">
    <property type="term" value="F:4-hydroxy-4-methyl-2-oxoglutarate aldolase activity"/>
    <property type="evidence" value="ECO:0007669"/>
    <property type="project" value="UniProtKB-EC"/>
</dbReference>
<comment type="cofactor">
    <cofactor evidence="2">
        <name>a divalent metal cation</name>
        <dbReference type="ChEBI" id="CHEBI:60240"/>
    </cofactor>
</comment>
<gene>
    <name evidence="14" type="ORF">PV367_21400</name>
</gene>
<accession>A0AAJ2PSE2</accession>
<comment type="caution">
    <text evidence="14">The sequence shown here is derived from an EMBL/GenBank/DDBJ whole genome shotgun (WGS) entry which is preliminary data.</text>
</comment>
<evidence type="ECO:0000256" key="8">
    <source>
        <dbReference type="ARBA" id="ARBA00025046"/>
    </source>
</evidence>
<protein>
    <recommendedName>
        <fullName evidence="7">Putative 4-hydroxy-4-methyl-2-oxoglutarate aldolase</fullName>
        <ecNumber evidence="6">4.1.1.112</ecNumber>
        <ecNumber evidence="5">4.1.3.17</ecNumber>
    </recommendedName>
    <alternativeName>
        <fullName evidence="11">Oxaloacetate decarboxylase</fullName>
    </alternativeName>
    <alternativeName>
        <fullName evidence="9">Regulator of ribonuclease activity homolog</fullName>
    </alternativeName>
    <alternativeName>
        <fullName evidence="10">RraA-like protein</fullName>
    </alternativeName>
</protein>
<evidence type="ECO:0000256" key="6">
    <source>
        <dbReference type="ARBA" id="ARBA00012947"/>
    </source>
</evidence>
<feature type="binding site" evidence="13">
    <location>
        <position position="115"/>
    </location>
    <ligand>
        <name>Mg(2+)</name>
        <dbReference type="ChEBI" id="CHEBI:18420"/>
    </ligand>
</feature>
<dbReference type="EC" id="4.1.3.17" evidence="5"/>
<dbReference type="RefSeq" id="WP_319693349.1">
    <property type="nucleotide sequence ID" value="NZ_JARAWN010000134.1"/>
</dbReference>
<dbReference type="PANTHER" id="PTHR33254:SF4">
    <property type="entry name" value="4-HYDROXY-4-METHYL-2-OXOGLUTARATE ALDOLASE 3-RELATED"/>
    <property type="match status" value="1"/>
</dbReference>
<evidence type="ECO:0000313" key="14">
    <source>
        <dbReference type="EMBL" id="MDX3132291.1"/>
    </source>
</evidence>
<comment type="function">
    <text evidence="8">Catalyzes the aldol cleavage of 4-hydroxy-4-methyl-2-oxoglutarate (HMG) into 2 molecules of pyruvate. Also contains a secondary oxaloacetate (OAA) decarboxylase activity due to the common pyruvate enolate transition state formed following C-C bond cleavage in the retro-aldol and decarboxylation reactions.</text>
</comment>
<evidence type="ECO:0000256" key="7">
    <source>
        <dbReference type="ARBA" id="ARBA00016549"/>
    </source>
</evidence>
<dbReference type="InterPro" id="IPR005493">
    <property type="entry name" value="RraA/RraA-like"/>
</dbReference>
<dbReference type="AlphaFoldDB" id="A0AAJ2PSE2"/>
<dbReference type="InterPro" id="IPR036704">
    <property type="entry name" value="RraA/RraA-like_sf"/>
</dbReference>
<sequence>MSSSSLLDRFAVLDSAAVSDALDQLGLPPGVGGIHPVWGPAAVVGFAVTVGLEPRTEGPTGAHIATTAIESADEHSVIVVDNQGRTDVSCWGGILSLGAARRGVRGVVADGVCRDVAEARELGFPVFSRGSVPATARGRLQQRSTGEPASVAGLVVEQGDVVLADETGLVVVPRERAGEVAEIATAIVARERAIAEEVRAGAPLSRAMHDARLAMHDTGLAMHDTGLAMYDAGLAGQDARLAMHDTGLAMYDAGLAGQDARLAGQKESTR</sequence>
<name>A0AAJ2PSE2_9ACTN</name>
<evidence type="ECO:0000256" key="2">
    <source>
        <dbReference type="ARBA" id="ARBA00001968"/>
    </source>
</evidence>
<dbReference type="Pfam" id="PF03737">
    <property type="entry name" value="RraA-like"/>
    <property type="match status" value="1"/>
</dbReference>
<comment type="catalytic activity">
    <reaction evidence="12">
        <text>oxaloacetate + H(+) = pyruvate + CO2</text>
        <dbReference type="Rhea" id="RHEA:15641"/>
        <dbReference type="ChEBI" id="CHEBI:15361"/>
        <dbReference type="ChEBI" id="CHEBI:15378"/>
        <dbReference type="ChEBI" id="CHEBI:16452"/>
        <dbReference type="ChEBI" id="CHEBI:16526"/>
        <dbReference type="EC" id="4.1.1.112"/>
    </reaction>
</comment>
<evidence type="ECO:0000256" key="1">
    <source>
        <dbReference type="ARBA" id="ARBA00001342"/>
    </source>
</evidence>
<proteinExistence type="inferred from homology"/>